<protein>
    <submittedName>
        <fullName evidence="1">Uncharacterized protein</fullName>
    </submittedName>
</protein>
<accession>A0A4P9WLZ9</accession>
<name>A0A4P9WLZ9_9FUNG</name>
<dbReference type="Proteomes" id="UP000269721">
    <property type="component" value="Unassembled WGS sequence"/>
</dbReference>
<gene>
    <name evidence="1" type="ORF">BDK51DRAFT_36877</name>
</gene>
<sequence length="72" mass="7100">MAGLPISSTNMPFSAAFSISTAGPHCSGNGPVESSAAHPASSITLAKVLPAAEMDLLVSPQGAPSQRPVGLL</sequence>
<keyword evidence="2" id="KW-1185">Reference proteome</keyword>
<reference evidence="2" key="1">
    <citation type="journal article" date="2018" name="Nat. Microbiol.">
        <title>Leveraging single-cell genomics to expand the fungal tree of life.</title>
        <authorList>
            <person name="Ahrendt S.R."/>
            <person name="Quandt C.A."/>
            <person name="Ciobanu D."/>
            <person name="Clum A."/>
            <person name="Salamov A."/>
            <person name="Andreopoulos B."/>
            <person name="Cheng J.F."/>
            <person name="Woyke T."/>
            <person name="Pelin A."/>
            <person name="Henrissat B."/>
            <person name="Reynolds N.K."/>
            <person name="Benny G.L."/>
            <person name="Smith M.E."/>
            <person name="James T.Y."/>
            <person name="Grigoriev I.V."/>
        </authorList>
    </citation>
    <scope>NUCLEOTIDE SEQUENCE [LARGE SCALE GENOMIC DNA]</scope>
</reference>
<dbReference type="EMBL" id="KZ994232">
    <property type="protein sequence ID" value="RKO93462.1"/>
    <property type="molecule type" value="Genomic_DNA"/>
</dbReference>
<dbReference type="AlphaFoldDB" id="A0A4P9WLZ9"/>
<evidence type="ECO:0000313" key="1">
    <source>
        <dbReference type="EMBL" id="RKO93462.1"/>
    </source>
</evidence>
<proteinExistence type="predicted"/>
<evidence type="ECO:0000313" key="2">
    <source>
        <dbReference type="Proteomes" id="UP000269721"/>
    </source>
</evidence>
<organism evidence="1 2">
    <name type="scientific">Blyttiomyces helicus</name>
    <dbReference type="NCBI Taxonomy" id="388810"/>
    <lineage>
        <taxon>Eukaryota</taxon>
        <taxon>Fungi</taxon>
        <taxon>Fungi incertae sedis</taxon>
        <taxon>Chytridiomycota</taxon>
        <taxon>Chytridiomycota incertae sedis</taxon>
        <taxon>Chytridiomycetes</taxon>
        <taxon>Chytridiomycetes incertae sedis</taxon>
        <taxon>Blyttiomyces</taxon>
    </lineage>
</organism>